<protein>
    <submittedName>
        <fullName evidence="2">PPC domain-containing DNA-binding protein</fullName>
    </submittedName>
</protein>
<proteinExistence type="predicted"/>
<dbReference type="GO" id="GO:0003677">
    <property type="term" value="F:DNA binding"/>
    <property type="evidence" value="ECO:0007669"/>
    <property type="project" value="UniProtKB-KW"/>
</dbReference>
<dbReference type="CDD" id="cd11378">
    <property type="entry name" value="DUF296"/>
    <property type="match status" value="1"/>
</dbReference>
<dbReference type="InterPro" id="IPR005175">
    <property type="entry name" value="PPC_dom"/>
</dbReference>
<dbReference type="PROSITE" id="PS51742">
    <property type="entry name" value="PPC"/>
    <property type="match status" value="1"/>
</dbReference>
<dbReference type="SUPFAM" id="SSF117856">
    <property type="entry name" value="AF0104/ALDC/Ptd012-like"/>
    <property type="match status" value="1"/>
</dbReference>
<keyword evidence="2" id="KW-0238">DNA-binding</keyword>
<dbReference type="PANTHER" id="PTHR34988">
    <property type="entry name" value="PROTEIN, PUTATIVE-RELATED"/>
    <property type="match status" value="1"/>
</dbReference>
<reference evidence="2 3" key="1">
    <citation type="submission" date="2023-11" db="EMBL/GenBank/DDBJ databases">
        <title>Paucibacter sp. nov., isolated from fresh soil in Korea.</title>
        <authorList>
            <person name="Le N.T.T."/>
        </authorList>
    </citation>
    <scope>NUCLEOTIDE SEQUENCE [LARGE SCALE GENOMIC DNA]</scope>
    <source>
        <strain evidence="2 3">R3-3</strain>
    </source>
</reference>
<gene>
    <name evidence="2" type="ORF">SNE35_15485</name>
</gene>
<evidence type="ECO:0000259" key="1">
    <source>
        <dbReference type="PROSITE" id="PS51742"/>
    </source>
</evidence>
<dbReference type="Gene3D" id="3.30.1330.80">
    <property type="entry name" value="Hypothetical protein, similar to alpha- acetolactate decarboxylase, domain 2"/>
    <property type="match status" value="1"/>
</dbReference>
<dbReference type="EMBL" id="JAXCLA010000004">
    <property type="protein sequence ID" value="MDY0745923.1"/>
    <property type="molecule type" value="Genomic_DNA"/>
</dbReference>
<accession>A0ABU5DJK6</accession>
<dbReference type="Proteomes" id="UP001285263">
    <property type="component" value="Unassembled WGS sequence"/>
</dbReference>
<dbReference type="Pfam" id="PF03479">
    <property type="entry name" value="PCC"/>
    <property type="match status" value="1"/>
</dbReference>
<dbReference type="RefSeq" id="WP_320423814.1">
    <property type="nucleotide sequence ID" value="NZ_JAXCLA010000004.1"/>
</dbReference>
<evidence type="ECO:0000313" key="2">
    <source>
        <dbReference type="EMBL" id="MDY0745923.1"/>
    </source>
</evidence>
<comment type="caution">
    <text evidence="2">The sequence shown here is derived from an EMBL/GenBank/DDBJ whole genome shotgun (WGS) entry which is preliminary data.</text>
</comment>
<sequence>MKLLPLRLQPGDDLRPALEQAVRQAGCDAAFVLSGIGSLGRASIRLAGAEQTLVLDGEYEILTLAGSIASNGSHLHMSLSDREGRVLGGHAGPGCIVRTTAEVLLALLPDWQLRREPDEATGYAELKITPS</sequence>
<evidence type="ECO:0000313" key="3">
    <source>
        <dbReference type="Proteomes" id="UP001285263"/>
    </source>
</evidence>
<name>A0ABU5DJK6_9BURK</name>
<dbReference type="PANTHER" id="PTHR34988:SF1">
    <property type="entry name" value="DNA-BINDING PROTEIN"/>
    <property type="match status" value="1"/>
</dbReference>
<feature type="domain" description="PPC" evidence="1">
    <location>
        <begin position="1"/>
        <end position="129"/>
    </location>
</feature>
<keyword evidence="3" id="KW-1185">Reference proteome</keyword>
<organism evidence="2 3">
    <name type="scientific">Roseateles agri</name>
    <dbReference type="NCBI Taxonomy" id="3098619"/>
    <lineage>
        <taxon>Bacteria</taxon>
        <taxon>Pseudomonadati</taxon>
        <taxon>Pseudomonadota</taxon>
        <taxon>Betaproteobacteria</taxon>
        <taxon>Burkholderiales</taxon>
        <taxon>Sphaerotilaceae</taxon>
        <taxon>Roseateles</taxon>
    </lineage>
</organism>